<dbReference type="Proteomes" id="UP000290289">
    <property type="component" value="Chromosome 8"/>
</dbReference>
<dbReference type="EMBL" id="RDQH01000334">
    <property type="protein sequence ID" value="RXH91367.1"/>
    <property type="molecule type" value="Genomic_DNA"/>
</dbReference>
<dbReference type="Gene3D" id="1.10.510.10">
    <property type="entry name" value="Transferase(Phosphotransferase) domain 1"/>
    <property type="match status" value="1"/>
</dbReference>
<dbReference type="Pfam" id="PF00069">
    <property type="entry name" value="Pkinase"/>
    <property type="match status" value="1"/>
</dbReference>
<keyword evidence="2" id="KW-0067">ATP-binding</keyword>
<evidence type="ECO:0000259" key="3">
    <source>
        <dbReference type="PROSITE" id="PS50011"/>
    </source>
</evidence>
<dbReference type="FunFam" id="1.10.510.10:FF:000522">
    <property type="entry name" value="L-type lectin-domain containing receptor kinase IX.1"/>
    <property type="match status" value="1"/>
</dbReference>
<dbReference type="InterPro" id="IPR008271">
    <property type="entry name" value="Ser/Thr_kinase_AS"/>
</dbReference>
<evidence type="ECO:0000256" key="2">
    <source>
        <dbReference type="ARBA" id="ARBA00022840"/>
    </source>
</evidence>
<evidence type="ECO:0000313" key="4">
    <source>
        <dbReference type="EMBL" id="RXH91367.1"/>
    </source>
</evidence>
<accession>A0A498J9H4</accession>
<evidence type="ECO:0000256" key="1">
    <source>
        <dbReference type="ARBA" id="ARBA00022741"/>
    </source>
</evidence>
<dbReference type="InterPro" id="IPR050528">
    <property type="entry name" value="L-type_Lectin-RKs"/>
</dbReference>
<gene>
    <name evidence="4" type="ORF">DVH24_020390</name>
</gene>
<sequence length="221" mass="24577">MPNSSLDTHLFGSKTTLQWDFKYKIALGLASALHYLHEGAEQCVLHRDIKSANVLLDKDFSAKLGDFGIAKLVDPQFKTQITGVVGTFGYIAPEYANGGRVSKESDMFSFGVVALELACGMRTYCDGGFYLPIVSWVWQLYLAGNLLCVADERLEVDFDRNEMECLLVVGLWCSQPNSEGRPKVGQVMKVLQLEAPFPELPPDMHDIPLLPQHQLVPLNDL</sequence>
<protein>
    <recommendedName>
        <fullName evidence="3">Protein kinase domain-containing protein</fullName>
    </recommendedName>
</protein>
<keyword evidence="5" id="KW-1185">Reference proteome</keyword>
<feature type="domain" description="Protein kinase" evidence="3">
    <location>
        <begin position="1"/>
        <end position="198"/>
    </location>
</feature>
<organism evidence="4 5">
    <name type="scientific">Malus domestica</name>
    <name type="common">Apple</name>
    <name type="synonym">Pyrus malus</name>
    <dbReference type="NCBI Taxonomy" id="3750"/>
    <lineage>
        <taxon>Eukaryota</taxon>
        <taxon>Viridiplantae</taxon>
        <taxon>Streptophyta</taxon>
        <taxon>Embryophyta</taxon>
        <taxon>Tracheophyta</taxon>
        <taxon>Spermatophyta</taxon>
        <taxon>Magnoliopsida</taxon>
        <taxon>eudicotyledons</taxon>
        <taxon>Gunneridae</taxon>
        <taxon>Pentapetalae</taxon>
        <taxon>rosids</taxon>
        <taxon>fabids</taxon>
        <taxon>Rosales</taxon>
        <taxon>Rosaceae</taxon>
        <taxon>Amygdaloideae</taxon>
        <taxon>Maleae</taxon>
        <taxon>Malus</taxon>
    </lineage>
</organism>
<proteinExistence type="predicted"/>
<dbReference type="AlphaFoldDB" id="A0A498J9H4"/>
<dbReference type="PROSITE" id="PS00108">
    <property type="entry name" value="PROTEIN_KINASE_ST"/>
    <property type="match status" value="1"/>
</dbReference>
<reference evidence="4 5" key="1">
    <citation type="submission" date="2018-10" db="EMBL/GenBank/DDBJ databases">
        <title>A high-quality apple genome assembly.</title>
        <authorList>
            <person name="Hu J."/>
        </authorList>
    </citation>
    <scope>NUCLEOTIDE SEQUENCE [LARGE SCALE GENOMIC DNA]</scope>
    <source>
        <strain evidence="5">cv. HFTH1</strain>
        <tissue evidence="4">Young leaf</tissue>
    </source>
</reference>
<dbReference type="GO" id="GO:0004672">
    <property type="term" value="F:protein kinase activity"/>
    <property type="evidence" value="ECO:0007669"/>
    <property type="project" value="InterPro"/>
</dbReference>
<evidence type="ECO:0000313" key="5">
    <source>
        <dbReference type="Proteomes" id="UP000290289"/>
    </source>
</evidence>
<dbReference type="PROSITE" id="PS50011">
    <property type="entry name" value="PROTEIN_KINASE_DOM"/>
    <property type="match status" value="1"/>
</dbReference>
<dbReference type="InterPro" id="IPR000719">
    <property type="entry name" value="Prot_kinase_dom"/>
</dbReference>
<name>A0A498J9H4_MALDO</name>
<dbReference type="InterPro" id="IPR011009">
    <property type="entry name" value="Kinase-like_dom_sf"/>
</dbReference>
<dbReference type="SUPFAM" id="SSF56112">
    <property type="entry name" value="Protein kinase-like (PK-like)"/>
    <property type="match status" value="1"/>
</dbReference>
<keyword evidence="1" id="KW-0547">Nucleotide-binding</keyword>
<comment type="caution">
    <text evidence="4">The sequence shown here is derived from an EMBL/GenBank/DDBJ whole genome shotgun (WGS) entry which is preliminary data.</text>
</comment>
<dbReference type="PANTHER" id="PTHR27007">
    <property type="match status" value="1"/>
</dbReference>
<dbReference type="GO" id="GO:0005524">
    <property type="term" value="F:ATP binding"/>
    <property type="evidence" value="ECO:0007669"/>
    <property type="project" value="UniProtKB-KW"/>
</dbReference>
<dbReference type="SMART" id="SM00220">
    <property type="entry name" value="S_TKc"/>
    <property type="match status" value="1"/>
</dbReference>